<reference evidence="2" key="1">
    <citation type="journal article" date="2019" name="Plant Biotechnol. J.">
        <title>Genome sequencing of the Australian wild diploid species Gossypium australe highlights disease resistance and delayed gland morphogenesis.</title>
        <authorList>
            <person name="Cai Y."/>
            <person name="Cai X."/>
            <person name="Wang Q."/>
            <person name="Wang P."/>
            <person name="Zhang Y."/>
            <person name="Cai C."/>
            <person name="Xu Y."/>
            <person name="Wang K."/>
            <person name="Zhou Z."/>
            <person name="Wang C."/>
            <person name="Geng S."/>
            <person name="Li B."/>
            <person name="Dong Q."/>
            <person name="Hou Y."/>
            <person name="Wang H."/>
            <person name="Ai P."/>
            <person name="Liu Z."/>
            <person name="Yi F."/>
            <person name="Sun M."/>
            <person name="An G."/>
            <person name="Cheng J."/>
            <person name="Zhang Y."/>
            <person name="Shi Q."/>
            <person name="Xie Y."/>
            <person name="Shi X."/>
            <person name="Chang Y."/>
            <person name="Huang F."/>
            <person name="Chen Y."/>
            <person name="Hong S."/>
            <person name="Mi L."/>
            <person name="Sun Q."/>
            <person name="Zhang L."/>
            <person name="Zhou B."/>
            <person name="Peng R."/>
            <person name="Zhang X."/>
            <person name="Liu F."/>
        </authorList>
    </citation>
    <scope>NUCLEOTIDE SEQUENCE [LARGE SCALE GENOMIC DNA]</scope>
    <source>
        <strain evidence="2">cv. PA1801</strain>
    </source>
</reference>
<dbReference type="Proteomes" id="UP000325315">
    <property type="component" value="Unassembled WGS sequence"/>
</dbReference>
<dbReference type="AlphaFoldDB" id="A0A5B6WLR7"/>
<organism evidence="1 2">
    <name type="scientific">Gossypium australe</name>
    <dbReference type="NCBI Taxonomy" id="47621"/>
    <lineage>
        <taxon>Eukaryota</taxon>
        <taxon>Viridiplantae</taxon>
        <taxon>Streptophyta</taxon>
        <taxon>Embryophyta</taxon>
        <taxon>Tracheophyta</taxon>
        <taxon>Spermatophyta</taxon>
        <taxon>Magnoliopsida</taxon>
        <taxon>eudicotyledons</taxon>
        <taxon>Gunneridae</taxon>
        <taxon>Pentapetalae</taxon>
        <taxon>rosids</taxon>
        <taxon>malvids</taxon>
        <taxon>Malvales</taxon>
        <taxon>Malvaceae</taxon>
        <taxon>Malvoideae</taxon>
        <taxon>Gossypium</taxon>
    </lineage>
</organism>
<evidence type="ECO:0000313" key="2">
    <source>
        <dbReference type="Proteomes" id="UP000325315"/>
    </source>
</evidence>
<gene>
    <name evidence="1" type="ORF">EPI10_004886</name>
</gene>
<accession>A0A5B6WLR7</accession>
<protein>
    <submittedName>
        <fullName evidence="1">DDE_4 domain-containing protein</fullName>
    </submittedName>
</protein>
<proteinExistence type="predicted"/>
<name>A0A5B6WLR7_9ROSI</name>
<keyword evidence="2" id="KW-1185">Reference proteome</keyword>
<dbReference type="EMBL" id="SMMG02000002">
    <property type="protein sequence ID" value="KAA3482660.1"/>
    <property type="molecule type" value="Genomic_DNA"/>
</dbReference>
<evidence type="ECO:0000313" key="1">
    <source>
        <dbReference type="EMBL" id="KAA3482660.1"/>
    </source>
</evidence>
<comment type="caution">
    <text evidence="1">The sequence shown here is derived from an EMBL/GenBank/DDBJ whole genome shotgun (WGS) entry which is preliminary data.</text>
</comment>
<sequence length="110" mass="13170">MWLSTTTSEEFFNMKHVSTRNIIERVIFIPFEYKFKLSLHVTCYTIIFAKEMFYNPLECDYEASSSEEVEDVYTHKAVVSGIEPINEWSMFRQQLATKMFSEWRASRSER</sequence>